<name>A0ABQ6IRY2_9MICO</name>
<evidence type="ECO:0000313" key="3">
    <source>
        <dbReference type="EMBL" id="GMA40685.1"/>
    </source>
</evidence>
<keyword evidence="1" id="KW-0472">Membrane</keyword>
<reference evidence="4" key="1">
    <citation type="journal article" date="2019" name="Int. J. Syst. Evol. Microbiol.">
        <title>The Global Catalogue of Microorganisms (GCM) 10K type strain sequencing project: providing services to taxonomists for standard genome sequencing and annotation.</title>
        <authorList>
            <consortium name="The Broad Institute Genomics Platform"/>
            <consortium name="The Broad Institute Genome Sequencing Center for Infectious Disease"/>
            <person name="Wu L."/>
            <person name="Ma J."/>
        </authorList>
    </citation>
    <scope>NUCLEOTIDE SEQUENCE [LARGE SCALE GENOMIC DNA]</scope>
    <source>
        <strain evidence="4">NBRC 113072</strain>
    </source>
</reference>
<feature type="domain" description="Acyltransferase 3" evidence="2">
    <location>
        <begin position="2"/>
        <end position="267"/>
    </location>
</feature>
<feature type="transmembrane region" description="Helical" evidence="1">
    <location>
        <begin position="83"/>
        <end position="102"/>
    </location>
</feature>
<dbReference type="EMBL" id="BSUO01000001">
    <property type="protein sequence ID" value="GMA40685.1"/>
    <property type="molecule type" value="Genomic_DNA"/>
</dbReference>
<feature type="transmembrane region" description="Helical" evidence="1">
    <location>
        <begin position="20"/>
        <end position="42"/>
    </location>
</feature>
<protein>
    <submittedName>
        <fullName evidence="3">Acyltransferase</fullName>
    </submittedName>
</protein>
<evidence type="ECO:0000313" key="4">
    <source>
        <dbReference type="Proteomes" id="UP001157126"/>
    </source>
</evidence>
<organism evidence="3 4">
    <name type="scientific">Mobilicoccus caccae</name>
    <dbReference type="NCBI Taxonomy" id="1859295"/>
    <lineage>
        <taxon>Bacteria</taxon>
        <taxon>Bacillati</taxon>
        <taxon>Actinomycetota</taxon>
        <taxon>Actinomycetes</taxon>
        <taxon>Micrococcales</taxon>
        <taxon>Dermatophilaceae</taxon>
        <taxon>Mobilicoccus</taxon>
    </lineage>
</organism>
<keyword evidence="4" id="KW-1185">Reference proteome</keyword>
<keyword evidence="3" id="KW-0012">Acyltransferase</keyword>
<feature type="transmembrane region" description="Helical" evidence="1">
    <location>
        <begin position="173"/>
        <end position="190"/>
    </location>
</feature>
<feature type="transmembrane region" description="Helical" evidence="1">
    <location>
        <begin position="250"/>
        <end position="270"/>
    </location>
</feature>
<feature type="transmembrane region" description="Helical" evidence="1">
    <location>
        <begin position="196"/>
        <end position="213"/>
    </location>
</feature>
<evidence type="ECO:0000259" key="2">
    <source>
        <dbReference type="Pfam" id="PF01757"/>
    </source>
</evidence>
<keyword evidence="1" id="KW-1133">Transmembrane helix</keyword>
<accession>A0ABQ6IRY2</accession>
<comment type="caution">
    <text evidence="3">The sequence shown here is derived from an EMBL/GenBank/DDBJ whole genome shotgun (WGS) entry which is preliminary data.</text>
</comment>
<evidence type="ECO:0000256" key="1">
    <source>
        <dbReference type="SAM" id="Phobius"/>
    </source>
</evidence>
<gene>
    <name evidence="3" type="ORF">GCM10025883_27300</name>
</gene>
<keyword evidence="1" id="KW-0812">Transmembrane</keyword>
<keyword evidence="3" id="KW-0808">Transferase</keyword>
<feature type="transmembrane region" description="Helical" evidence="1">
    <location>
        <begin position="225"/>
        <end position="244"/>
    </location>
</feature>
<dbReference type="Pfam" id="PF01757">
    <property type="entry name" value="Acyl_transf_3"/>
    <property type="match status" value="1"/>
</dbReference>
<proteinExistence type="predicted"/>
<dbReference type="Proteomes" id="UP001157126">
    <property type="component" value="Unassembled WGS sequence"/>
</dbReference>
<sequence length="280" mass="31047">MRRPRATDFLRNRLLRLYPAFFVCLLVTAFVFAPLGAALSGIEVGLGQQARYVLVNLGLYMREYDIGGTPSGVPWPEAWNGSLWTLFWEFLCYLGVLTLGVVGLLRRRWAIPLVFLGAWSLQLLVEVTPIGDARVPLGLYRIGSLGIDDMARFAVTFSAGALVYHGRNHLPCAWRWVVAAAVGVLLSLWLPEYRLVGALLLAYALIAAGALMRRPWMTLRTDVSYGVYIYAFPVQQLLAIVGVHGFGVPAYAVASLMLTVVLAYVSWRLVERPALGYKAR</sequence>
<dbReference type="GO" id="GO:0016746">
    <property type="term" value="F:acyltransferase activity"/>
    <property type="evidence" value="ECO:0007669"/>
    <property type="project" value="UniProtKB-KW"/>
</dbReference>
<dbReference type="InterPro" id="IPR002656">
    <property type="entry name" value="Acyl_transf_3_dom"/>
</dbReference>